<reference evidence="3 4" key="1">
    <citation type="submission" date="2017-04" db="EMBL/GenBank/DDBJ databases">
        <authorList>
            <person name="Afonso C.L."/>
            <person name="Miller P.J."/>
            <person name="Scott M.A."/>
            <person name="Spackman E."/>
            <person name="Goraichik I."/>
            <person name="Dimitrov K.M."/>
            <person name="Suarez D.L."/>
            <person name="Swayne D.E."/>
        </authorList>
    </citation>
    <scope>NUCLEOTIDE SEQUENCE [LARGE SCALE GENOMIC DNA]</scope>
    <source>
        <strain evidence="3 4">ToBE</strain>
    </source>
</reference>
<dbReference type="PANTHER" id="PTHR48084">
    <property type="entry name" value="2-OXOGLUTARATE OXIDOREDUCTASE SUBUNIT KORB-RELATED"/>
    <property type="match status" value="1"/>
</dbReference>
<dbReference type="SUPFAM" id="SSF52518">
    <property type="entry name" value="Thiamin diphosphate-binding fold (THDP-binding)"/>
    <property type="match status" value="1"/>
</dbReference>
<gene>
    <name evidence="3" type="ORF">SAMN00808754_0904</name>
</gene>
<feature type="domain" description="Thiamine pyrophosphate enzyme TPP-binding" evidence="2">
    <location>
        <begin position="51"/>
        <end position="204"/>
    </location>
</feature>
<dbReference type="OrthoDB" id="9775140at2"/>
<accession>A0A1W1VKH8</accession>
<dbReference type="RefSeq" id="WP_084664410.1">
    <property type="nucleotide sequence ID" value="NZ_LT838272.1"/>
</dbReference>
<evidence type="ECO:0000313" key="4">
    <source>
        <dbReference type="Proteomes" id="UP000192569"/>
    </source>
</evidence>
<dbReference type="Pfam" id="PF02775">
    <property type="entry name" value="TPP_enzyme_C"/>
    <property type="match status" value="1"/>
</dbReference>
<dbReference type="EMBL" id="LT838272">
    <property type="protein sequence ID" value="SMB93730.1"/>
    <property type="molecule type" value="Genomic_DNA"/>
</dbReference>
<dbReference type="PANTHER" id="PTHR48084:SF1">
    <property type="entry name" value="2-OXOGLUTARATE SYNTHASE SUBUNIT KORB"/>
    <property type="match status" value="1"/>
</dbReference>
<dbReference type="GO" id="GO:0045333">
    <property type="term" value="P:cellular respiration"/>
    <property type="evidence" value="ECO:0007669"/>
    <property type="project" value="UniProtKB-ARBA"/>
</dbReference>
<dbReference type="InterPro" id="IPR029061">
    <property type="entry name" value="THDP-binding"/>
</dbReference>
<dbReference type="GO" id="GO:0030976">
    <property type="term" value="F:thiamine pyrophosphate binding"/>
    <property type="evidence" value="ECO:0007669"/>
    <property type="project" value="InterPro"/>
</dbReference>
<proteinExistence type="predicted"/>
<dbReference type="Proteomes" id="UP000192569">
    <property type="component" value="Chromosome I"/>
</dbReference>
<evidence type="ECO:0000313" key="3">
    <source>
        <dbReference type="EMBL" id="SMB93730.1"/>
    </source>
</evidence>
<dbReference type="GO" id="GO:0016625">
    <property type="term" value="F:oxidoreductase activity, acting on the aldehyde or oxo group of donors, iron-sulfur protein as acceptor"/>
    <property type="evidence" value="ECO:0007669"/>
    <property type="project" value="UniProtKB-ARBA"/>
</dbReference>
<keyword evidence="4" id="KW-1185">Reference proteome</keyword>
<dbReference type="AlphaFoldDB" id="A0A1W1VKH8"/>
<organism evidence="3 4">
    <name type="scientific">Thermanaeromonas toyohensis ToBE</name>
    <dbReference type="NCBI Taxonomy" id="698762"/>
    <lineage>
        <taxon>Bacteria</taxon>
        <taxon>Bacillati</taxon>
        <taxon>Bacillota</taxon>
        <taxon>Clostridia</taxon>
        <taxon>Neomoorellales</taxon>
        <taxon>Neomoorellaceae</taxon>
        <taxon>Thermanaeromonas</taxon>
    </lineage>
</organism>
<evidence type="ECO:0000259" key="2">
    <source>
        <dbReference type="Pfam" id="PF02775"/>
    </source>
</evidence>
<dbReference type="InterPro" id="IPR011766">
    <property type="entry name" value="TPP_enzyme_TPP-bd"/>
</dbReference>
<evidence type="ECO:0000256" key="1">
    <source>
        <dbReference type="ARBA" id="ARBA00023002"/>
    </source>
</evidence>
<protein>
    <submittedName>
        <fullName evidence="3">2-oxoglutarate ferredoxin oxidoreductase, beta subunit</fullName>
    </submittedName>
</protein>
<dbReference type="STRING" id="698762.SAMN00808754_0904"/>
<dbReference type="InterPro" id="IPR051457">
    <property type="entry name" value="2-oxoacid:Fd_oxidoreductase"/>
</dbReference>
<sequence>MDYLATKYLRPRKIPSTACSGCGLGQIHKKVVKAIDELGLDIGDVIWGTGIGCAGRQTFNTWKGDNFAGTHGRVYALATGLRLALPPDKKIILTVGDGDAFGIGFNHLLNCARRNVDITVIVCDNLGYMSTGGQYGWTTPEGYRTDSSPYGMWEPNWMQGGRDVLNILREAGATFLARHTSIEGQEAVESIKKAILNKGFSLVHMPYPCVTNFAERALGSRRPAVMYKWFKERTIKLNERVDEKALGDIYFRTGIYHDASNSRPEFAESLRSRVAEIQRRFR</sequence>
<keyword evidence="1" id="KW-0560">Oxidoreductase</keyword>
<dbReference type="Gene3D" id="3.40.50.970">
    <property type="match status" value="1"/>
</dbReference>
<name>A0A1W1VKH8_9FIRM</name>